<dbReference type="Proteomes" id="UP000468735">
    <property type="component" value="Unassembled WGS sequence"/>
</dbReference>
<evidence type="ECO:0000256" key="2">
    <source>
        <dbReference type="ARBA" id="ARBA00022643"/>
    </source>
</evidence>
<keyword evidence="2" id="KW-0288">FMN</keyword>
<dbReference type="Pfam" id="PF00296">
    <property type="entry name" value="Bac_luciferase"/>
    <property type="match status" value="1"/>
</dbReference>
<organism evidence="6 7">
    <name type="scientific">Actinomadura rudentiformis</name>
    <dbReference type="NCBI Taxonomy" id="359158"/>
    <lineage>
        <taxon>Bacteria</taxon>
        <taxon>Bacillati</taxon>
        <taxon>Actinomycetota</taxon>
        <taxon>Actinomycetes</taxon>
        <taxon>Streptosporangiales</taxon>
        <taxon>Thermomonosporaceae</taxon>
        <taxon>Actinomadura</taxon>
    </lineage>
</organism>
<dbReference type="PANTHER" id="PTHR42847:SF4">
    <property type="entry name" value="ALKANESULFONATE MONOOXYGENASE-RELATED"/>
    <property type="match status" value="1"/>
</dbReference>
<dbReference type="OrthoDB" id="7374740at2"/>
<evidence type="ECO:0000259" key="5">
    <source>
        <dbReference type="Pfam" id="PF00296"/>
    </source>
</evidence>
<keyword evidence="1" id="KW-0285">Flavoprotein</keyword>
<protein>
    <submittedName>
        <fullName evidence="6">LLM class flavin-dependent oxidoreductase</fullName>
    </submittedName>
</protein>
<name>A0A6H9YU19_9ACTN</name>
<dbReference type="EMBL" id="WBMT01000010">
    <property type="protein sequence ID" value="KAB2346994.1"/>
    <property type="molecule type" value="Genomic_DNA"/>
</dbReference>
<dbReference type="InterPro" id="IPR011251">
    <property type="entry name" value="Luciferase-like_dom"/>
</dbReference>
<proteinExistence type="predicted"/>
<dbReference type="AlphaFoldDB" id="A0A6H9YU19"/>
<accession>A0A6H9YU19</accession>
<dbReference type="Gene3D" id="3.20.20.30">
    <property type="entry name" value="Luciferase-like domain"/>
    <property type="match status" value="1"/>
</dbReference>
<evidence type="ECO:0000256" key="4">
    <source>
        <dbReference type="ARBA" id="ARBA00023033"/>
    </source>
</evidence>
<dbReference type="GO" id="GO:0008726">
    <property type="term" value="F:alkanesulfonate monooxygenase activity"/>
    <property type="evidence" value="ECO:0007669"/>
    <property type="project" value="TreeGrafter"/>
</dbReference>
<dbReference type="SUPFAM" id="SSF51679">
    <property type="entry name" value="Bacterial luciferase-like"/>
    <property type="match status" value="1"/>
</dbReference>
<dbReference type="PANTHER" id="PTHR42847">
    <property type="entry name" value="ALKANESULFONATE MONOOXYGENASE"/>
    <property type="match status" value="1"/>
</dbReference>
<keyword evidence="4" id="KW-0503">Monooxygenase</keyword>
<evidence type="ECO:0000313" key="6">
    <source>
        <dbReference type="EMBL" id="KAB2346994.1"/>
    </source>
</evidence>
<dbReference type="GO" id="GO:0046306">
    <property type="term" value="P:alkanesulfonate catabolic process"/>
    <property type="evidence" value="ECO:0007669"/>
    <property type="project" value="TreeGrafter"/>
</dbReference>
<dbReference type="InterPro" id="IPR050172">
    <property type="entry name" value="SsuD_RutA_monooxygenase"/>
</dbReference>
<evidence type="ECO:0000256" key="3">
    <source>
        <dbReference type="ARBA" id="ARBA00023002"/>
    </source>
</evidence>
<sequence length="301" mass="32103">MALKRVQVPAHGHLRHTETLGQLGHGDSARTLHQAQSQVQTIGDAHPSVLAHYDVRSNISVCEPRKVRRYAWRGAQHRVVAPVTSAKTALSLEALSGGRFVMGIGAGGPGGDSDAFGGGPLNRAERTARFAEWVELTDLLLTQADTDFSGRYFAAREVAIGGGRPRRPPLAVAGTAKRGMELAARFADLWITQDAGQDPGAYAGTPHAEVRRQIVLLDEVCAEQGRDPGTLPRLAVLGYGGERPLASIEAFRDCLGRYEQIGITTLAVLWPRGDQARAQLAVLEQAAGEVGANCRIRGGLA</sequence>
<feature type="domain" description="Luciferase-like" evidence="5">
    <location>
        <begin position="80"/>
        <end position="231"/>
    </location>
</feature>
<evidence type="ECO:0000313" key="7">
    <source>
        <dbReference type="Proteomes" id="UP000468735"/>
    </source>
</evidence>
<evidence type="ECO:0000256" key="1">
    <source>
        <dbReference type="ARBA" id="ARBA00022630"/>
    </source>
</evidence>
<reference evidence="6 7" key="1">
    <citation type="submission" date="2019-09" db="EMBL/GenBank/DDBJ databases">
        <title>Actinomadura physcomitrii sp. nov., a novel actinomycete isolated from moss [Physcomitrium sphaericum (Ludw) Fuernr].</title>
        <authorList>
            <person name="Zhuang X."/>
            <person name="Liu C."/>
        </authorList>
    </citation>
    <scope>NUCLEOTIDE SEQUENCE [LARGE SCALE GENOMIC DNA]</scope>
    <source>
        <strain evidence="6 7">HMC1</strain>
    </source>
</reference>
<comment type="caution">
    <text evidence="6">The sequence shown here is derived from an EMBL/GenBank/DDBJ whole genome shotgun (WGS) entry which is preliminary data.</text>
</comment>
<gene>
    <name evidence="6" type="ORF">F8566_22715</name>
</gene>
<dbReference type="InterPro" id="IPR036661">
    <property type="entry name" value="Luciferase-like_sf"/>
</dbReference>
<keyword evidence="3" id="KW-0560">Oxidoreductase</keyword>
<keyword evidence="7" id="KW-1185">Reference proteome</keyword>